<dbReference type="AlphaFoldDB" id="A0A6N7Q097"/>
<feature type="domain" description="Thioredoxin" evidence="2">
    <location>
        <begin position="47"/>
        <end position="206"/>
    </location>
</feature>
<dbReference type="RefSeq" id="WP_153823372.1">
    <property type="nucleotide sequence ID" value="NZ_WJIE01000012.1"/>
</dbReference>
<dbReference type="InterPro" id="IPR013766">
    <property type="entry name" value="Thioredoxin_domain"/>
</dbReference>
<accession>A0A6N7Q097</accession>
<comment type="caution">
    <text evidence="3">The sequence shown here is derived from an EMBL/GenBank/DDBJ whole genome shotgun (WGS) entry which is preliminary data.</text>
</comment>
<feature type="compositionally biased region" description="Low complexity" evidence="1">
    <location>
        <begin position="32"/>
        <end position="48"/>
    </location>
</feature>
<evidence type="ECO:0000256" key="1">
    <source>
        <dbReference type="SAM" id="MobiDB-lite"/>
    </source>
</evidence>
<dbReference type="InterPro" id="IPR036249">
    <property type="entry name" value="Thioredoxin-like_sf"/>
</dbReference>
<dbReference type="GO" id="GO:0016491">
    <property type="term" value="F:oxidoreductase activity"/>
    <property type="evidence" value="ECO:0007669"/>
    <property type="project" value="InterPro"/>
</dbReference>
<dbReference type="Proteomes" id="UP000440224">
    <property type="component" value="Unassembled WGS sequence"/>
</dbReference>
<protein>
    <submittedName>
        <fullName evidence="3">Redoxin family protein</fullName>
    </submittedName>
</protein>
<dbReference type="PROSITE" id="PS51257">
    <property type="entry name" value="PROKAR_LIPOPROTEIN"/>
    <property type="match status" value="1"/>
</dbReference>
<reference evidence="3 4" key="1">
    <citation type="submission" date="2019-10" db="EMBL/GenBank/DDBJ databases">
        <title>A soil myxobacterium in the family Polyangiaceae.</title>
        <authorList>
            <person name="Li Y."/>
            <person name="Wang J."/>
        </authorList>
    </citation>
    <scope>NUCLEOTIDE SEQUENCE [LARGE SCALE GENOMIC DNA]</scope>
    <source>
        <strain evidence="3 4">DSM 14734</strain>
    </source>
</reference>
<feature type="region of interest" description="Disordered" evidence="1">
    <location>
        <begin position="21"/>
        <end position="61"/>
    </location>
</feature>
<dbReference type="PANTHER" id="PTHR43640:SF1">
    <property type="entry name" value="THIOREDOXIN-DEPENDENT PEROXIREDOXIN"/>
    <property type="match status" value="1"/>
</dbReference>
<keyword evidence="4" id="KW-1185">Reference proteome</keyword>
<dbReference type="SUPFAM" id="SSF52833">
    <property type="entry name" value="Thioredoxin-like"/>
    <property type="match status" value="1"/>
</dbReference>
<dbReference type="PROSITE" id="PS51352">
    <property type="entry name" value="THIOREDOXIN_2"/>
    <property type="match status" value="1"/>
</dbReference>
<dbReference type="InterPro" id="IPR047262">
    <property type="entry name" value="PRX-like1"/>
</dbReference>
<organism evidence="3 4">
    <name type="scientific">Polyangium spumosum</name>
    <dbReference type="NCBI Taxonomy" id="889282"/>
    <lineage>
        <taxon>Bacteria</taxon>
        <taxon>Pseudomonadati</taxon>
        <taxon>Myxococcota</taxon>
        <taxon>Polyangia</taxon>
        <taxon>Polyangiales</taxon>
        <taxon>Polyangiaceae</taxon>
        <taxon>Polyangium</taxon>
    </lineage>
</organism>
<name>A0A6N7Q097_9BACT</name>
<dbReference type="EMBL" id="WJIE01000012">
    <property type="protein sequence ID" value="MRG96566.1"/>
    <property type="molecule type" value="Genomic_DNA"/>
</dbReference>
<evidence type="ECO:0000313" key="3">
    <source>
        <dbReference type="EMBL" id="MRG96566.1"/>
    </source>
</evidence>
<dbReference type="OrthoDB" id="9781543at2"/>
<dbReference type="PANTHER" id="PTHR43640">
    <property type="entry name" value="OS07G0260300 PROTEIN"/>
    <property type="match status" value="1"/>
</dbReference>
<evidence type="ECO:0000259" key="2">
    <source>
        <dbReference type="PROSITE" id="PS51352"/>
    </source>
</evidence>
<dbReference type="CDD" id="cd02969">
    <property type="entry name" value="PRX_like1"/>
    <property type="match status" value="1"/>
</dbReference>
<proteinExistence type="predicted"/>
<sequence length="226" mass="23561">MSLRPLLVLPLLLLACNKETPSPAPEAKAPDAKTPTAAASDKPAAAAEIGKPAPDFTLTDDEGKSHHLADYRGKTVVLEWFNAGCPFVKASHTKGSLKGLSKRAAEKGVVWLAINSSAPGKQGHGAESVAEGRKAFGFENPVLVDASGKVGKMYGATNTPHMYVIDAQGTLVYRGAIDNSPDGEGESPKDGKLVNHVEEALDDLAAGKPVRTPETKAYGCGVKYGS</sequence>
<dbReference type="Pfam" id="PF08534">
    <property type="entry name" value="Redoxin"/>
    <property type="match status" value="1"/>
</dbReference>
<gene>
    <name evidence="3" type="ORF">GF068_32270</name>
</gene>
<evidence type="ECO:0000313" key="4">
    <source>
        <dbReference type="Proteomes" id="UP000440224"/>
    </source>
</evidence>
<dbReference type="InterPro" id="IPR013740">
    <property type="entry name" value="Redoxin"/>
</dbReference>
<dbReference type="Gene3D" id="3.40.30.10">
    <property type="entry name" value="Glutaredoxin"/>
    <property type="match status" value="1"/>
</dbReference>